<organism evidence="1 2">
    <name type="scientific">Naganishia adeliensis</name>
    <dbReference type="NCBI Taxonomy" id="92952"/>
    <lineage>
        <taxon>Eukaryota</taxon>
        <taxon>Fungi</taxon>
        <taxon>Dikarya</taxon>
        <taxon>Basidiomycota</taxon>
        <taxon>Agaricomycotina</taxon>
        <taxon>Tremellomycetes</taxon>
        <taxon>Filobasidiales</taxon>
        <taxon>Filobasidiaceae</taxon>
        <taxon>Naganishia</taxon>
    </lineage>
</organism>
<proteinExistence type="predicted"/>
<reference evidence="1" key="1">
    <citation type="submission" date="2023-04" db="EMBL/GenBank/DDBJ databases">
        <title>Draft Genome sequencing of Naganishia species isolated from polar environments using Oxford Nanopore Technology.</title>
        <authorList>
            <person name="Leo P."/>
            <person name="Venkateswaran K."/>
        </authorList>
    </citation>
    <scope>NUCLEOTIDE SEQUENCE</scope>
    <source>
        <strain evidence="1">MNA-CCFEE 5262</strain>
    </source>
</reference>
<gene>
    <name evidence="1" type="ORF">QFC20_005150</name>
</gene>
<evidence type="ECO:0000313" key="1">
    <source>
        <dbReference type="EMBL" id="KAJ9102001.1"/>
    </source>
</evidence>
<dbReference type="EMBL" id="JASBWS010000067">
    <property type="protein sequence ID" value="KAJ9102001.1"/>
    <property type="molecule type" value="Genomic_DNA"/>
</dbReference>
<dbReference type="Proteomes" id="UP001230649">
    <property type="component" value="Unassembled WGS sequence"/>
</dbReference>
<evidence type="ECO:0000313" key="2">
    <source>
        <dbReference type="Proteomes" id="UP001230649"/>
    </source>
</evidence>
<protein>
    <submittedName>
        <fullName evidence="1">Uncharacterized protein</fullName>
    </submittedName>
</protein>
<accession>A0ACC2VT92</accession>
<sequence>MEATIGGWIVTYILEYRRGGASSGYIATGFWGALVLLALHSFPPFITGALSEKFGVKAMQPLIVAMVVACFLLWIPIPKKSEDLKRKPKGEKDVVEEHVQRDV</sequence>
<name>A0ACC2VT92_9TREE</name>
<keyword evidence="2" id="KW-1185">Reference proteome</keyword>
<comment type="caution">
    <text evidence="1">The sequence shown here is derived from an EMBL/GenBank/DDBJ whole genome shotgun (WGS) entry which is preliminary data.</text>
</comment>